<accession>A0ABP2T8Q7</accession>
<keyword evidence="1" id="KW-0472">Membrane</keyword>
<proteinExistence type="predicted"/>
<keyword evidence="1" id="KW-1133">Transmembrane helix</keyword>
<comment type="caution">
    <text evidence="2">The sequence shown here is derived from an EMBL/GenBank/DDBJ whole genome shotgun (WGS) entry which is preliminary data.</text>
</comment>
<gene>
    <name evidence="2" type="ORF">LEP1GSC035_0271</name>
</gene>
<sequence>MNTIGIENYKSTLELGIFYFHAASVSFGFVLGFSKLFSNDGFSKSYGSVLQSAAFFLILNNGILIGLRNENKILIGSYYSLVLYSSLAVFVCFNYLLESLDNPWIYCKRLLGIIPATILLSYFIPELYFILLSTFLDLEFLFYFFLVFKKCFKI</sequence>
<evidence type="ECO:0000313" key="2">
    <source>
        <dbReference type="EMBL" id="EMN00710.1"/>
    </source>
</evidence>
<protein>
    <submittedName>
        <fullName evidence="2">Uncharacterized protein</fullName>
    </submittedName>
</protein>
<name>A0ABP2T8Q7_9LEPT</name>
<reference evidence="2 3" key="1">
    <citation type="submission" date="2013-01" db="EMBL/GenBank/DDBJ databases">
        <authorList>
            <person name="Harkins D.M."/>
            <person name="Durkin A.S."/>
            <person name="Brinkac L.M."/>
            <person name="Haft D.H."/>
            <person name="Selengut J.D."/>
            <person name="Sanka R."/>
            <person name="DePew J."/>
            <person name="Purushe J."/>
            <person name="Whelen A.C."/>
            <person name="Vinetz J.M."/>
            <person name="Sutton G.G."/>
            <person name="Nierman W.C."/>
            <person name="Fouts D.E."/>
        </authorList>
    </citation>
    <scope>NUCLEOTIDE SEQUENCE [LARGE SCALE GENOMIC DNA]</scope>
    <source>
        <strain evidence="2 3">2007001578</strain>
    </source>
</reference>
<dbReference type="Proteomes" id="UP000012099">
    <property type="component" value="Unassembled WGS sequence"/>
</dbReference>
<organism evidence="2 3">
    <name type="scientific">Leptospira noguchii str. 2007001578</name>
    <dbReference type="NCBI Taxonomy" id="1049974"/>
    <lineage>
        <taxon>Bacteria</taxon>
        <taxon>Pseudomonadati</taxon>
        <taxon>Spirochaetota</taxon>
        <taxon>Spirochaetia</taxon>
        <taxon>Leptospirales</taxon>
        <taxon>Leptospiraceae</taxon>
        <taxon>Leptospira</taxon>
    </lineage>
</organism>
<evidence type="ECO:0000313" key="3">
    <source>
        <dbReference type="Proteomes" id="UP000012099"/>
    </source>
</evidence>
<evidence type="ECO:0000256" key="1">
    <source>
        <dbReference type="SAM" id="Phobius"/>
    </source>
</evidence>
<feature type="transmembrane region" description="Helical" evidence="1">
    <location>
        <begin position="49"/>
        <end position="67"/>
    </location>
</feature>
<keyword evidence="3" id="KW-1185">Reference proteome</keyword>
<feature type="transmembrane region" description="Helical" evidence="1">
    <location>
        <begin position="73"/>
        <end position="97"/>
    </location>
</feature>
<feature type="transmembrane region" description="Helical" evidence="1">
    <location>
        <begin position="104"/>
        <end position="124"/>
    </location>
</feature>
<feature type="transmembrane region" description="Helical" evidence="1">
    <location>
        <begin position="17"/>
        <end position="37"/>
    </location>
</feature>
<dbReference type="EMBL" id="AHMH02000079">
    <property type="protein sequence ID" value="EMN00710.1"/>
    <property type="molecule type" value="Genomic_DNA"/>
</dbReference>
<keyword evidence="1" id="KW-0812">Transmembrane</keyword>